<dbReference type="Proteomes" id="UP000451471">
    <property type="component" value="Unassembled WGS sequence"/>
</dbReference>
<evidence type="ECO:0000313" key="1">
    <source>
        <dbReference type="EMBL" id="MWG35019.1"/>
    </source>
</evidence>
<keyword evidence="2" id="KW-1185">Reference proteome</keyword>
<dbReference type="EMBL" id="WSZK01000016">
    <property type="protein sequence ID" value="MWG35019.1"/>
    <property type="molecule type" value="Genomic_DNA"/>
</dbReference>
<gene>
    <name evidence="1" type="ORF">GQS65_11065</name>
</gene>
<dbReference type="InterPro" id="IPR029060">
    <property type="entry name" value="PIN-like_dom_sf"/>
</dbReference>
<sequence length="162" mass="18256">MSEPAGFVLDTNVISSFFAVDWLEALLFWDPTHDLYAPTRVWDEFSAYHDTTQPEWLTLQSVNLETVEVEAPMRLAVADWACIILAEATNCCVVTNDRAMHDAAERRGVDFQWETQYLLSTFYGCGLSKSQLDIGLPEYADDLGLNEEVVADVRDAEKPDSI</sequence>
<dbReference type="AlphaFoldDB" id="A0A6B0GND9"/>
<protein>
    <recommendedName>
        <fullName evidence="3">PIN domain-containing protein</fullName>
    </recommendedName>
</protein>
<dbReference type="Pfam" id="PF11848">
    <property type="entry name" value="DUF3368"/>
    <property type="match status" value="1"/>
</dbReference>
<dbReference type="OrthoDB" id="346126at2157"/>
<evidence type="ECO:0008006" key="3">
    <source>
        <dbReference type="Google" id="ProtNLM"/>
    </source>
</evidence>
<dbReference type="RefSeq" id="WP_158204712.1">
    <property type="nucleotide sequence ID" value="NZ_WSZK01000016.1"/>
</dbReference>
<dbReference type="Gene3D" id="3.40.50.1010">
    <property type="entry name" value="5'-nuclease"/>
    <property type="match status" value="1"/>
</dbReference>
<evidence type="ECO:0000313" key="2">
    <source>
        <dbReference type="Proteomes" id="UP000451471"/>
    </source>
</evidence>
<comment type="caution">
    <text evidence="1">The sequence shown here is derived from an EMBL/GenBank/DDBJ whole genome shotgun (WGS) entry which is preliminary data.</text>
</comment>
<dbReference type="SUPFAM" id="SSF88723">
    <property type="entry name" value="PIN domain-like"/>
    <property type="match status" value="1"/>
</dbReference>
<name>A0A6B0GND9_9EURY</name>
<reference evidence="1 2" key="1">
    <citation type="submission" date="2019-12" db="EMBL/GenBank/DDBJ databases">
        <title>Halocatena pleomorpha gen. nov. sp. nov., an extremely halophilic archaeon of family Halobacteriaceae isolated from saltpan soil.</title>
        <authorList>
            <person name="Pal Y."/>
            <person name="Verma A."/>
            <person name="Krishnamurthi S."/>
            <person name="Kumar P."/>
        </authorList>
    </citation>
    <scope>NUCLEOTIDE SEQUENCE [LARGE SCALE GENOMIC DNA]</scope>
    <source>
        <strain evidence="1 2">JCM 16495</strain>
    </source>
</reference>
<dbReference type="InterPro" id="IPR021799">
    <property type="entry name" value="PIN-like_prokaryotic"/>
</dbReference>
<organism evidence="1 2">
    <name type="scientific">Halomarina oriensis</name>
    <dbReference type="NCBI Taxonomy" id="671145"/>
    <lineage>
        <taxon>Archaea</taxon>
        <taxon>Methanobacteriati</taxon>
        <taxon>Methanobacteriota</taxon>
        <taxon>Stenosarchaea group</taxon>
        <taxon>Halobacteria</taxon>
        <taxon>Halobacteriales</taxon>
        <taxon>Natronomonadaceae</taxon>
        <taxon>Halomarina</taxon>
    </lineage>
</organism>
<accession>A0A6B0GND9</accession>
<proteinExistence type="predicted"/>